<dbReference type="STRING" id="1214573.A0A0G2F8M0"/>
<dbReference type="InterPro" id="IPR011008">
    <property type="entry name" value="Dimeric_a/b-barrel"/>
</dbReference>
<dbReference type="EMBL" id="LCUC01000470">
    <property type="protein sequence ID" value="KKY30554.1"/>
    <property type="molecule type" value="Genomic_DNA"/>
</dbReference>
<proteinExistence type="predicted"/>
<evidence type="ECO:0008006" key="3">
    <source>
        <dbReference type="Google" id="ProtNLM"/>
    </source>
</evidence>
<dbReference type="Gene3D" id="3.30.70.100">
    <property type="match status" value="1"/>
</dbReference>
<name>A0A0G2F8M0_9PEZI</name>
<evidence type="ECO:0000313" key="1">
    <source>
        <dbReference type="EMBL" id="KKY30554.1"/>
    </source>
</evidence>
<gene>
    <name evidence="1" type="ORF">UCDDA912_g09508</name>
</gene>
<comment type="caution">
    <text evidence="1">The sequence shown here is derived from an EMBL/GenBank/DDBJ whole genome shotgun (WGS) entry which is preliminary data.</text>
</comment>
<organism evidence="1 2">
    <name type="scientific">Diaporthe ampelina</name>
    <dbReference type="NCBI Taxonomy" id="1214573"/>
    <lineage>
        <taxon>Eukaryota</taxon>
        <taxon>Fungi</taxon>
        <taxon>Dikarya</taxon>
        <taxon>Ascomycota</taxon>
        <taxon>Pezizomycotina</taxon>
        <taxon>Sordariomycetes</taxon>
        <taxon>Sordariomycetidae</taxon>
        <taxon>Diaporthales</taxon>
        <taxon>Diaporthaceae</taxon>
        <taxon>Diaporthe</taxon>
    </lineage>
</organism>
<sequence length="210" mass="22862">MASGPPPPTAITERIIIPVKGGVEDWKEPYKQLLLTLKDQPGYIRTRWGPRSEDPQTLDLMIGWVSPEAKNAFVSSDAHSKSMGQMENVLNGKPWGYTIKFRPYAPREAINSPIVEMITIRNCTGSEDELRATIEKAFSLPGSRGGASGFSTQEVEGHGKVFVGAIGWDSIDASKAADKASYIPNGAGDIEVHHINYNFPIKGFSATNSN</sequence>
<dbReference type="OrthoDB" id="3830579at2759"/>
<reference evidence="1 2" key="1">
    <citation type="submission" date="2015-05" db="EMBL/GenBank/DDBJ databases">
        <title>Distinctive expansion of gene families associated with plant cell wall degradation and secondary metabolism in the genomes of grapevine trunk pathogens.</title>
        <authorList>
            <person name="Lawrence D.P."/>
            <person name="Travadon R."/>
            <person name="Rolshausen P.E."/>
            <person name="Baumgartner K."/>
        </authorList>
    </citation>
    <scope>NUCLEOTIDE SEQUENCE [LARGE SCALE GENOMIC DNA]</scope>
    <source>
        <strain evidence="1">DA912</strain>
    </source>
</reference>
<protein>
    <recommendedName>
        <fullName evidence="3">Dimeric alpha-beta barrel</fullName>
    </recommendedName>
</protein>
<evidence type="ECO:0000313" key="2">
    <source>
        <dbReference type="Proteomes" id="UP000034680"/>
    </source>
</evidence>
<dbReference type="SUPFAM" id="SSF54909">
    <property type="entry name" value="Dimeric alpha+beta barrel"/>
    <property type="match status" value="1"/>
</dbReference>
<keyword evidence="2" id="KW-1185">Reference proteome</keyword>
<dbReference type="AlphaFoldDB" id="A0A0G2F8M0"/>
<accession>A0A0G2F8M0</accession>
<dbReference type="Proteomes" id="UP000034680">
    <property type="component" value="Unassembled WGS sequence"/>
</dbReference>
<reference evidence="1 2" key="2">
    <citation type="submission" date="2015-05" db="EMBL/GenBank/DDBJ databases">
        <authorList>
            <person name="Morales-Cruz A."/>
            <person name="Amrine K.C."/>
            <person name="Cantu D."/>
        </authorList>
    </citation>
    <scope>NUCLEOTIDE SEQUENCE [LARGE SCALE GENOMIC DNA]</scope>
    <source>
        <strain evidence="1">DA912</strain>
    </source>
</reference>